<dbReference type="SUPFAM" id="SSF48403">
    <property type="entry name" value="Ankyrin repeat"/>
    <property type="match status" value="1"/>
</dbReference>
<evidence type="ECO:0000313" key="4">
    <source>
        <dbReference type="EMBL" id="CAI3976117.1"/>
    </source>
</evidence>
<comment type="caution">
    <text evidence="4">The sequence shown here is derived from an EMBL/GenBank/DDBJ whole genome shotgun (WGS) entry which is preliminary data.</text>
</comment>
<reference evidence="4" key="1">
    <citation type="submission" date="2022-10" db="EMBL/GenBank/DDBJ databases">
        <authorList>
            <person name="Chen Y."/>
            <person name="Dougan E. K."/>
            <person name="Chan C."/>
            <person name="Rhodes N."/>
            <person name="Thang M."/>
        </authorList>
    </citation>
    <scope>NUCLEOTIDE SEQUENCE</scope>
</reference>
<dbReference type="Proteomes" id="UP001152797">
    <property type="component" value="Unassembled WGS sequence"/>
</dbReference>
<dbReference type="SMART" id="SM00248">
    <property type="entry name" value="ANK"/>
    <property type="match status" value="3"/>
</dbReference>
<evidence type="ECO:0000256" key="2">
    <source>
        <dbReference type="PROSITE-ProRule" id="PRU00023"/>
    </source>
</evidence>
<keyword evidence="1" id="KW-0694">RNA-binding</keyword>
<evidence type="ECO:0000313" key="5">
    <source>
        <dbReference type="EMBL" id="CAL1129492.1"/>
    </source>
</evidence>
<dbReference type="OrthoDB" id="2161133at2759"/>
<dbReference type="PANTHER" id="PTHR16128">
    <property type="entry name" value="FAD/NAD(P)-BINDING OXIDOREDUCTASE FAMILY PROTEIN"/>
    <property type="match status" value="1"/>
</dbReference>
<keyword evidence="7" id="KW-1185">Reference proteome</keyword>
<dbReference type="InterPro" id="IPR036188">
    <property type="entry name" value="FAD/NAD-bd_sf"/>
</dbReference>
<proteinExistence type="predicted"/>
<dbReference type="PANTHER" id="PTHR16128:SF5">
    <property type="entry name" value="FAD_NAD(P)-BINDING OXIDOREDUCTASE FAMILY PROTEIN"/>
    <property type="match status" value="1"/>
</dbReference>
<evidence type="ECO:0000256" key="1">
    <source>
        <dbReference type="ARBA" id="ARBA00022884"/>
    </source>
</evidence>
<organism evidence="4">
    <name type="scientific">Cladocopium goreaui</name>
    <dbReference type="NCBI Taxonomy" id="2562237"/>
    <lineage>
        <taxon>Eukaryota</taxon>
        <taxon>Sar</taxon>
        <taxon>Alveolata</taxon>
        <taxon>Dinophyceae</taxon>
        <taxon>Suessiales</taxon>
        <taxon>Symbiodiniaceae</taxon>
        <taxon>Cladocopium</taxon>
    </lineage>
</organism>
<gene>
    <name evidence="4" type="ORF">C1SCF055_LOCUS4370</name>
</gene>
<dbReference type="InterPro" id="IPR036770">
    <property type="entry name" value="Ankyrin_rpt-contain_sf"/>
</dbReference>
<dbReference type="EMBL" id="CAMXCT010000245">
    <property type="protein sequence ID" value="CAI3976117.1"/>
    <property type="molecule type" value="Genomic_DNA"/>
</dbReference>
<evidence type="ECO:0000313" key="6">
    <source>
        <dbReference type="EMBL" id="CAL4763429.1"/>
    </source>
</evidence>
<dbReference type="EMBL" id="CAMXCT020000245">
    <property type="protein sequence ID" value="CAL1129492.1"/>
    <property type="molecule type" value="Genomic_DNA"/>
</dbReference>
<dbReference type="AlphaFoldDB" id="A0A9P1FJE3"/>
<sequence length="1187" mass="128382">MGEMIWTSGVGDDVRLHVFQHLWPREWLTLRSLCGAAKRFLVQQEVQEGLIALLSEDRAVRTDAFALTSPFWQTLRKAIVLNGPAAMGLLTSAFAAMGRTKSPGAAMASCRGGRARLLGRCFTVAAQMGRSNVVTLALRSKADLEQRINGQSALDGAAQAGHLRVAEALLEARALAQQTAVGRWTPLMRASQGGHLQVCELLLKEGVDPDEWADRMTALDIAEAHSHQGVFALLRSKSAKRFLELPPAKQKVSWTLPSCPGGVLPKPPRPAASSARHGSRGVLWGSAVLHLSTTRISIPDEDEAEGVNFGRLAGGILARALREESVVVDAAGAAAVSNATKAVALANVLAERQATALRLAFKPQMHEAPDADGSDRKVCRLLVQTRMPIVGEEPADFSKGGIFVSTMSYASQAERQNPTTLSRTALGEWMRYAAPELRQAVRAAARRSDGEAVVASNVGRRASAPFLVAMGPPAISLAVKSLAFVFKDMQKEHLVGVPPLLVVPKLHEKKGPKIQRARALSVWKPSDLVVMTSWLSDYCGDCEKWPTPPGGPTQPLTMVAPSTAFAGEAGRYPWYRVSFMGGVDLRHGPSVEDSGAPNPKRRWQRRREAGDAEEKAGYVERVMAGGTVKYQEDPVITEPCTAPSNAPAVCVIGGGPSGLGCCRRLCDAGMRVTLIQESRGLGGKLCTKFVNGKDDPTLHFDMGVQLLRPAGALAEELQGVVAPWPRPGRYKELRCEGSWEKWRIKDVKDLPVTGLVVGTPSMSAIGRHLAERCPNLEVHVDRTAHVQGRRRTGLRQWSVQWSRAEANAGQLRYRPELAEGASEVSYRNFDAVVLAFEANKILQGCKSGYKMVPPSVTPALRQRLSGKTKTSQIWNLMVAFDRELPVPWDACHVLNHGSLAWLAVNSSKPQRERVPQCFMVFSTKEWASWKQWSKKEVERVLLQDFLALLAEALGSWPPEPCFVLSGRWGNNTEAVLSSVRPSGEFPMRSLGHFEGVTAPLWDREDRMGATGDWARGFSVSDAYSAGVELAEAMLLDFDKLKGGCLAAFSGKVEGSRLRTNLRRSSGRCSADVPCAVKFHPDWGDPATPADASPAPRTGETLCQNATFAAAEELMGADGRIYLRLADGRGWAFDDSTLFPQDPSVIRGYWQPVSVAQGASAAPGAGIAGVMGSLGAPPPVMMEGAHWA</sequence>
<dbReference type="PROSITE" id="PS50088">
    <property type="entry name" value="ANK_REPEAT"/>
    <property type="match status" value="1"/>
</dbReference>
<dbReference type="Pfam" id="PF13450">
    <property type="entry name" value="NAD_binding_8"/>
    <property type="match status" value="1"/>
</dbReference>
<dbReference type="PROSITE" id="PS50297">
    <property type="entry name" value="ANK_REP_REGION"/>
    <property type="match status" value="1"/>
</dbReference>
<dbReference type="Gene3D" id="3.50.50.60">
    <property type="entry name" value="FAD/NAD(P)-binding domain"/>
    <property type="match status" value="1"/>
</dbReference>
<feature type="repeat" description="ANK" evidence="2">
    <location>
        <begin position="182"/>
        <end position="214"/>
    </location>
</feature>
<name>A0A9P1FJE3_9DINO</name>
<dbReference type="Gene3D" id="3.30.110.20">
    <property type="entry name" value="Alba-like domain"/>
    <property type="match status" value="1"/>
</dbReference>
<dbReference type="GO" id="GO:0003723">
    <property type="term" value="F:RNA binding"/>
    <property type="evidence" value="ECO:0007669"/>
    <property type="project" value="UniProtKB-KW"/>
</dbReference>
<evidence type="ECO:0000256" key="3">
    <source>
        <dbReference type="SAM" id="MobiDB-lite"/>
    </source>
</evidence>
<dbReference type="Pfam" id="PF12796">
    <property type="entry name" value="Ank_2"/>
    <property type="match status" value="1"/>
</dbReference>
<dbReference type="EMBL" id="CAMXCT030000245">
    <property type="protein sequence ID" value="CAL4763429.1"/>
    <property type="molecule type" value="Genomic_DNA"/>
</dbReference>
<protein>
    <submittedName>
        <fullName evidence="6">Renalase</fullName>
    </submittedName>
</protein>
<feature type="region of interest" description="Disordered" evidence="3">
    <location>
        <begin position="588"/>
        <end position="614"/>
    </location>
</feature>
<evidence type="ECO:0000313" key="7">
    <source>
        <dbReference type="Proteomes" id="UP001152797"/>
    </source>
</evidence>
<dbReference type="SUPFAM" id="SSF51905">
    <property type="entry name" value="FAD/NAD(P)-binding domain"/>
    <property type="match status" value="1"/>
</dbReference>
<accession>A0A9P1FJE3</accession>
<keyword evidence="2" id="KW-0040">ANK repeat</keyword>
<dbReference type="Gene3D" id="3.90.660.10">
    <property type="match status" value="1"/>
</dbReference>
<reference evidence="5" key="2">
    <citation type="submission" date="2024-04" db="EMBL/GenBank/DDBJ databases">
        <authorList>
            <person name="Chen Y."/>
            <person name="Shah S."/>
            <person name="Dougan E. K."/>
            <person name="Thang M."/>
            <person name="Chan C."/>
        </authorList>
    </citation>
    <scope>NUCLEOTIDE SEQUENCE [LARGE SCALE GENOMIC DNA]</scope>
</reference>
<dbReference type="InterPro" id="IPR002110">
    <property type="entry name" value="Ankyrin_rpt"/>
</dbReference>
<dbReference type="InterPro" id="IPR036882">
    <property type="entry name" value="Alba-like_dom_sf"/>
</dbReference>
<dbReference type="Gene3D" id="1.25.40.20">
    <property type="entry name" value="Ankyrin repeat-containing domain"/>
    <property type="match status" value="1"/>
</dbReference>